<sequence>MPKKLAGYIAAIQVDSIGGYAPTVDYQEVNQHITKVVISVDIKDTVRLDDWQVNITPNFVPTFHWAPHLTPTAEHIIAQHVFRAPALIMAGGGRQLTLIPDIDLLREKPPVDWYMDMDAPANKLTLGMSLSAVKEHVLYTRKQGGTYPPGKIKFGFYVLTAKTSGLPANPWRQALAFFWEKWGNPLYKQNEPLKHRNLEPYVRHTYNWAFSNWKEPVWQEFDLAGKEVGAPVFIVNSTQSPNYPGEVDEREFRSIWNQAWFNSLRSAQGVYRYARRTGQDELMNYALKTKELALSFPQTKGFFPGLIATEMKDTLIQGKRYHRSSGWDMYYFGNSNRNPYTSDARESPYHLLDMSYTGWLMLTWYAELEKDSRLLDYATTYANGLLSMQQPDGFFPGWLMPDSFQPMQHLNQSPETSMSVTFLLKLYELTQEERYKTAALKAMQAVIDQVIPAGQWEDFETYWSCSRYGETDLVGRKIERNNLFKQNTLGMYWTAQALLACYQTTHNQKYLNQGTRTLDELLMAQAAWQPSFIHVPVLGGFGVMNADGEWNDSRQSLFAELLLDYGKQLDNQEYTQRGLAALRASFVMMYCPENPTSKVQWQQAWPFFGEKDYGFMMENYGHGGVTDAHGLGIGEFTIYDWGNGAAAEAYNRIVDHYGKEFLETN</sequence>
<accession>A0ABP9BY18</accession>
<dbReference type="SUPFAM" id="SSF48208">
    <property type="entry name" value="Six-hairpin glycosidases"/>
    <property type="match status" value="2"/>
</dbReference>
<organism evidence="1 2">
    <name type="scientific">Olivibacter ginsenosidimutans</name>
    <dbReference type="NCBI Taxonomy" id="1176537"/>
    <lineage>
        <taxon>Bacteria</taxon>
        <taxon>Pseudomonadati</taxon>
        <taxon>Bacteroidota</taxon>
        <taxon>Sphingobacteriia</taxon>
        <taxon>Sphingobacteriales</taxon>
        <taxon>Sphingobacteriaceae</taxon>
        <taxon>Olivibacter</taxon>
    </lineage>
</organism>
<dbReference type="InterPro" id="IPR008928">
    <property type="entry name" value="6-hairpin_glycosidase_sf"/>
</dbReference>
<dbReference type="RefSeq" id="WP_345233391.1">
    <property type="nucleotide sequence ID" value="NZ_BAABIQ010000042.1"/>
</dbReference>
<dbReference type="Proteomes" id="UP001501411">
    <property type="component" value="Unassembled WGS sequence"/>
</dbReference>
<reference evidence="2" key="1">
    <citation type="journal article" date="2019" name="Int. J. Syst. Evol. Microbiol.">
        <title>The Global Catalogue of Microorganisms (GCM) 10K type strain sequencing project: providing services to taxonomists for standard genome sequencing and annotation.</title>
        <authorList>
            <consortium name="The Broad Institute Genomics Platform"/>
            <consortium name="The Broad Institute Genome Sequencing Center for Infectious Disease"/>
            <person name="Wu L."/>
            <person name="Ma J."/>
        </authorList>
    </citation>
    <scope>NUCLEOTIDE SEQUENCE [LARGE SCALE GENOMIC DNA]</scope>
    <source>
        <strain evidence="2">JCM 18200</strain>
    </source>
</reference>
<name>A0ABP9BY18_9SPHI</name>
<comment type="caution">
    <text evidence="1">The sequence shown here is derived from an EMBL/GenBank/DDBJ whole genome shotgun (WGS) entry which is preliminary data.</text>
</comment>
<dbReference type="EMBL" id="BAABIQ010000042">
    <property type="protein sequence ID" value="GAA4801768.1"/>
    <property type="molecule type" value="Genomic_DNA"/>
</dbReference>
<gene>
    <name evidence="1" type="ORF">GCM10023231_33240</name>
</gene>
<protein>
    <submittedName>
        <fullName evidence="1">Uncharacterized protein</fullName>
    </submittedName>
</protein>
<proteinExistence type="predicted"/>
<keyword evidence="2" id="KW-1185">Reference proteome</keyword>
<dbReference type="Gene3D" id="1.50.10.20">
    <property type="match status" value="1"/>
</dbReference>
<evidence type="ECO:0000313" key="1">
    <source>
        <dbReference type="EMBL" id="GAA4801768.1"/>
    </source>
</evidence>
<evidence type="ECO:0000313" key="2">
    <source>
        <dbReference type="Proteomes" id="UP001501411"/>
    </source>
</evidence>